<dbReference type="InterPro" id="IPR036291">
    <property type="entry name" value="NAD(P)-bd_dom_sf"/>
</dbReference>
<keyword evidence="13" id="KW-1185">Reference proteome</keyword>
<evidence type="ECO:0000256" key="3">
    <source>
        <dbReference type="ARBA" id="ARBA00052239"/>
    </source>
</evidence>
<dbReference type="Proteomes" id="UP000199452">
    <property type="component" value="Unassembled WGS sequence"/>
</dbReference>
<sequence length="332" mass="36733">MIDRANKRVLISRIFPEVGVERLQSAGFTVTAWDQDRPMTQDELIEQAKQHDALFCTLSDKIDAKFLGECSHLDIISQFAVGYDNIDIVEATRLGIPVGFTPDAMSNATADIAFGLMIATSRKMFFMHKQILSGSWTSFKPNANLGMELTGKTLGIYGLGRIGMEMAKRCKGAYNMKVIYHNRTRNEAAEKQLDAAYVAFAELLAQSDVLSIHCALTADTREIFNKAAFAQMKPTSIFINTSRGLVHNEPDLIEALNAGTIWGAGLDVTNPEPMQPDNPLLQMENVSVLPHIGSATMEARGKMAQMAAENIIEFYRSKHVPHIVNPEVLKNK</sequence>
<dbReference type="PANTHER" id="PTHR10996">
    <property type="entry name" value="2-HYDROXYACID DEHYDROGENASE-RELATED"/>
    <property type="match status" value="1"/>
</dbReference>
<gene>
    <name evidence="12" type="ORF">SAMN05216323_100415</name>
</gene>
<evidence type="ECO:0000256" key="4">
    <source>
        <dbReference type="ARBA" id="ARBA00052769"/>
    </source>
</evidence>
<dbReference type="AlphaFoldDB" id="A0A1G6GTT4"/>
<comment type="catalytic activity">
    <reaction evidence="3">
        <text>(R)-glycerate + NADP(+) = 3-hydroxypyruvate + NADPH + H(+)</text>
        <dbReference type="Rhea" id="RHEA:18657"/>
        <dbReference type="ChEBI" id="CHEBI:15378"/>
        <dbReference type="ChEBI" id="CHEBI:16659"/>
        <dbReference type="ChEBI" id="CHEBI:17180"/>
        <dbReference type="ChEBI" id="CHEBI:57783"/>
        <dbReference type="ChEBI" id="CHEBI:58349"/>
        <dbReference type="EC" id="1.1.1.81"/>
    </reaction>
</comment>
<dbReference type="SUPFAM" id="SSF51735">
    <property type="entry name" value="NAD(P)-binding Rossmann-fold domains"/>
    <property type="match status" value="1"/>
</dbReference>
<evidence type="ECO:0000256" key="9">
    <source>
        <dbReference type="RuleBase" id="RU003719"/>
    </source>
</evidence>
<dbReference type="GO" id="GO:0005829">
    <property type="term" value="C:cytosol"/>
    <property type="evidence" value="ECO:0007669"/>
    <property type="project" value="TreeGrafter"/>
</dbReference>
<evidence type="ECO:0000256" key="7">
    <source>
        <dbReference type="ARBA" id="ARBA00066674"/>
    </source>
</evidence>
<evidence type="ECO:0000256" key="5">
    <source>
        <dbReference type="ARBA" id="ARBA00061278"/>
    </source>
</evidence>
<evidence type="ECO:0000256" key="6">
    <source>
        <dbReference type="ARBA" id="ARBA00066661"/>
    </source>
</evidence>
<dbReference type="RefSeq" id="WP_092434859.1">
    <property type="nucleotide sequence ID" value="NZ_FMYP01000004.1"/>
</dbReference>
<evidence type="ECO:0000256" key="2">
    <source>
        <dbReference type="ARBA" id="ARBA00051801"/>
    </source>
</evidence>
<dbReference type="Pfam" id="PF00389">
    <property type="entry name" value="2-Hacid_dh"/>
    <property type="match status" value="1"/>
</dbReference>
<dbReference type="OrthoDB" id="9777288at2"/>
<comment type="catalytic activity">
    <reaction evidence="4">
        <text>glycolate + NADP(+) = glyoxylate + NADPH + H(+)</text>
        <dbReference type="Rhea" id="RHEA:10992"/>
        <dbReference type="ChEBI" id="CHEBI:15378"/>
        <dbReference type="ChEBI" id="CHEBI:29805"/>
        <dbReference type="ChEBI" id="CHEBI:36655"/>
        <dbReference type="ChEBI" id="CHEBI:57783"/>
        <dbReference type="ChEBI" id="CHEBI:58349"/>
        <dbReference type="EC" id="1.1.1.79"/>
    </reaction>
</comment>
<comment type="similarity">
    <text evidence="5">Belongs to the D-isomer specific 2-hydroxyacid dehydrogenase family. GhrB subfamily.</text>
</comment>
<protein>
    <recommendedName>
        <fullName evidence="8">Glyoxylate/hydroxypyruvate reductase B</fullName>
        <ecNumber evidence="6">1.1.1.79</ecNumber>
        <ecNumber evidence="7">1.1.1.81</ecNumber>
    </recommendedName>
</protein>
<dbReference type="FunFam" id="3.40.50.720:FF:000026">
    <property type="entry name" value="Glyoxylate/hydroxypyruvate reductase B"/>
    <property type="match status" value="1"/>
</dbReference>
<evidence type="ECO:0000256" key="8">
    <source>
        <dbReference type="ARBA" id="ARBA00073362"/>
    </source>
</evidence>
<dbReference type="InterPro" id="IPR006139">
    <property type="entry name" value="D-isomer_2_OHA_DH_cat_dom"/>
</dbReference>
<evidence type="ECO:0000313" key="12">
    <source>
        <dbReference type="EMBL" id="SDB85379.1"/>
    </source>
</evidence>
<dbReference type="InterPro" id="IPR029752">
    <property type="entry name" value="D-isomer_DH_CS1"/>
</dbReference>
<dbReference type="EMBL" id="FMYP01000004">
    <property type="protein sequence ID" value="SDB85379.1"/>
    <property type="molecule type" value="Genomic_DNA"/>
</dbReference>
<organism evidence="12 13">
    <name type="scientific">Williamwhitmania taraxaci</name>
    <dbReference type="NCBI Taxonomy" id="1640674"/>
    <lineage>
        <taxon>Bacteria</taxon>
        <taxon>Pseudomonadati</taxon>
        <taxon>Bacteroidota</taxon>
        <taxon>Bacteroidia</taxon>
        <taxon>Bacteroidales</taxon>
        <taxon>Williamwhitmaniaceae</taxon>
        <taxon>Williamwhitmania</taxon>
    </lineage>
</organism>
<comment type="catalytic activity">
    <reaction evidence="2">
        <text>(R)-glycerate + NAD(+) = 3-hydroxypyruvate + NADH + H(+)</text>
        <dbReference type="Rhea" id="RHEA:17905"/>
        <dbReference type="ChEBI" id="CHEBI:15378"/>
        <dbReference type="ChEBI" id="CHEBI:16659"/>
        <dbReference type="ChEBI" id="CHEBI:17180"/>
        <dbReference type="ChEBI" id="CHEBI:57540"/>
        <dbReference type="ChEBI" id="CHEBI:57945"/>
        <dbReference type="EC" id="1.1.1.81"/>
    </reaction>
</comment>
<dbReference type="Pfam" id="PF02826">
    <property type="entry name" value="2-Hacid_dh_C"/>
    <property type="match status" value="1"/>
</dbReference>
<feature type="domain" description="D-isomer specific 2-hydroxyacid dehydrogenase NAD-binding" evidence="11">
    <location>
        <begin position="114"/>
        <end position="293"/>
    </location>
</feature>
<dbReference type="STRING" id="1640674.SAMN05216323_100415"/>
<keyword evidence="1 9" id="KW-0560">Oxidoreductase</keyword>
<feature type="domain" description="D-isomer specific 2-hydroxyacid dehydrogenase catalytic" evidence="10">
    <location>
        <begin position="10"/>
        <end position="325"/>
    </location>
</feature>
<dbReference type="GO" id="GO:0030267">
    <property type="term" value="F:glyoxylate reductase (NADPH) activity"/>
    <property type="evidence" value="ECO:0007669"/>
    <property type="project" value="UniProtKB-EC"/>
</dbReference>
<dbReference type="SUPFAM" id="SSF52283">
    <property type="entry name" value="Formate/glycerate dehydrogenase catalytic domain-like"/>
    <property type="match status" value="1"/>
</dbReference>
<proteinExistence type="inferred from homology"/>
<dbReference type="GO" id="GO:0016618">
    <property type="term" value="F:hydroxypyruvate reductase [NAD(P)H] activity"/>
    <property type="evidence" value="ECO:0007669"/>
    <property type="project" value="UniProtKB-EC"/>
</dbReference>
<dbReference type="InterPro" id="IPR050223">
    <property type="entry name" value="D-isomer_2-hydroxyacid_DH"/>
</dbReference>
<evidence type="ECO:0000259" key="11">
    <source>
        <dbReference type="Pfam" id="PF02826"/>
    </source>
</evidence>
<reference evidence="12 13" key="1">
    <citation type="submission" date="2016-09" db="EMBL/GenBank/DDBJ databases">
        <authorList>
            <person name="Capua I."/>
            <person name="De Benedictis P."/>
            <person name="Joannis T."/>
            <person name="Lombin L.H."/>
            <person name="Cattoli G."/>
        </authorList>
    </citation>
    <scope>NUCLEOTIDE SEQUENCE [LARGE SCALE GENOMIC DNA]</scope>
    <source>
        <strain evidence="12 13">A7P-90m</strain>
    </source>
</reference>
<dbReference type="PROSITE" id="PS00065">
    <property type="entry name" value="D_2_HYDROXYACID_DH_1"/>
    <property type="match status" value="1"/>
</dbReference>
<dbReference type="Gene3D" id="3.40.50.720">
    <property type="entry name" value="NAD(P)-binding Rossmann-like Domain"/>
    <property type="match status" value="2"/>
</dbReference>
<evidence type="ECO:0000256" key="1">
    <source>
        <dbReference type="ARBA" id="ARBA00023002"/>
    </source>
</evidence>
<name>A0A1G6GTT4_9BACT</name>
<dbReference type="EC" id="1.1.1.79" evidence="6"/>
<dbReference type="GO" id="GO:0051287">
    <property type="term" value="F:NAD binding"/>
    <property type="evidence" value="ECO:0007669"/>
    <property type="project" value="InterPro"/>
</dbReference>
<evidence type="ECO:0000259" key="10">
    <source>
        <dbReference type="Pfam" id="PF00389"/>
    </source>
</evidence>
<dbReference type="CDD" id="cd05301">
    <property type="entry name" value="GDH"/>
    <property type="match status" value="1"/>
</dbReference>
<dbReference type="EC" id="1.1.1.81" evidence="7"/>
<evidence type="ECO:0000313" key="13">
    <source>
        <dbReference type="Proteomes" id="UP000199452"/>
    </source>
</evidence>
<dbReference type="PANTHER" id="PTHR10996:SF257">
    <property type="entry name" value="GLYOXYLATE REDUCTASE 1"/>
    <property type="match status" value="1"/>
</dbReference>
<accession>A0A1G6GTT4</accession>
<dbReference type="InterPro" id="IPR006140">
    <property type="entry name" value="D-isomer_DH_NAD-bd"/>
</dbReference>